<dbReference type="PANTHER" id="PTHR35404">
    <property type="entry name" value="TRANSPOSASE OF TN10"/>
    <property type="match status" value="1"/>
</dbReference>
<dbReference type="EMBL" id="RSEJ01000162">
    <property type="protein sequence ID" value="NBI56422.1"/>
    <property type="molecule type" value="Genomic_DNA"/>
</dbReference>
<dbReference type="PANTHER" id="PTHR35404:SF8">
    <property type="entry name" value="TRANSPOSASE OF TN10"/>
    <property type="match status" value="1"/>
</dbReference>
<dbReference type="Proteomes" id="UP000738517">
    <property type="component" value="Unassembled WGS sequence"/>
</dbReference>
<evidence type="ECO:0000313" key="1">
    <source>
        <dbReference type="EMBL" id="NBI56422.1"/>
    </source>
</evidence>
<accession>A0ABW9YR81</accession>
<name>A0ABW9YR81_9GAMM</name>
<dbReference type="SUPFAM" id="SSF53098">
    <property type="entry name" value="Ribonuclease H-like"/>
    <property type="match status" value="1"/>
</dbReference>
<protein>
    <submittedName>
        <fullName evidence="1">IS4 family transposase</fullName>
    </submittedName>
</protein>
<evidence type="ECO:0000313" key="2">
    <source>
        <dbReference type="Proteomes" id="UP000738517"/>
    </source>
</evidence>
<sequence>MNSPQTQKIESKMRDIQILHESLENQCPNIHKKRLQSLMDSVQSLLTNDALTLTLLGRSLPSKAKTKHCIKRVDRLLGNNHLHHDRLDIYRWHCHHFCSVNAQPIVLVDWADIREYERLMVLRASIAV</sequence>
<proteinExistence type="predicted"/>
<feature type="non-terminal residue" evidence="1">
    <location>
        <position position="128"/>
    </location>
</feature>
<reference evidence="1 2" key="1">
    <citation type="journal article" date="2017" name="Int. J. Syst. Evol. Microbiol.">
        <title>Photobacterium alginatilyticum sp. nov., a marine bacterium isolated from bottom seawater.</title>
        <authorList>
            <person name="Wang X."/>
            <person name="Wang Y."/>
            <person name="Yang X."/>
            <person name="Sun H."/>
            <person name="Li B."/>
            <person name="Zhang X.H."/>
        </authorList>
    </citation>
    <scope>NUCLEOTIDE SEQUENCE [LARGE SCALE GENOMIC DNA]</scope>
    <source>
        <strain evidence="1 2">P03D4</strain>
    </source>
</reference>
<keyword evidence="2" id="KW-1185">Reference proteome</keyword>
<organism evidence="1 2">
    <name type="scientific">Photobacterium alginatilyticum</name>
    <dbReference type="NCBI Taxonomy" id="1775171"/>
    <lineage>
        <taxon>Bacteria</taxon>
        <taxon>Pseudomonadati</taxon>
        <taxon>Pseudomonadota</taxon>
        <taxon>Gammaproteobacteria</taxon>
        <taxon>Vibrionales</taxon>
        <taxon>Vibrionaceae</taxon>
        <taxon>Photobacterium</taxon>
    </lineage>
</organism>
<comment type="caution">
    <text evidence="1">The sequence shown here is derived from an EMBL/GenBank/DDBJ whole genome shotgun (WGS) entry which is preliminary data.</text>
</comment>
<gene>
    <name evidence="1" type="ORF">EIZ48_28650</name>
</gene>
<dbReference type="InterPro" id="IPR012337">
    <property type="entry name" value="RNaseH-like_sf"/>
</dbReference>